<keyword evidence="2" id="KW-0328">Glycosyltransferase</keyword>
<feature type="transmembrane region" description="Helical" evidence="4">
    <location>
        <begin position="341"/>
        <end position="361"/>
    </location>
</feature>
<dbReference type="PATRIC" id="fig|1619039.3.peg.275"/>
<feature type="transmembrane region" description="Helical" evidence="4">
    <location>
        <begin position="258"/>
        <end position="280"/>
    </location>
</feature>
<dbReference type="CDD" id="cd04186">
    <property type="entry name" value="GT_2_like_c"/>
    <property type="match status" value="1"/>
</dbReference>
<dbReference type="InterPro" id="IPR029044">
    <property type="entry name" value="Nucleotide-diphossugar_trans"/>
</dbReference>
<dbReference type="Proteomes" id="UP000034837">
    <property type="component" value="Unassembled WGS sequence"/>
</dbReference>
<reference evidence="5 6" key="1">
    <citation type="journal article" date="2015" name="Nature">
        <title>rRNA introns, odd ribosomes, and small enigmatic genomes across a large radiation of phyla.</title>
        <authorList>
            <person name="Brown C.T."/>
            <person name="Hug L.A."/>
            <person name="Thomas B.C."/>
            <person name="Sharon I."/>
            <person name="Castelle C.J."/>
            <person name="Singh A."/>
            <person name="Wilkins M.J."/>
            <person name="Williams K.H."/>
            <person name="Banfield J.F."/>
        </authorList>
    </citation>
    <scope>NUCLEOTIDE SEQUENCE [LARGE SCALE GENOMIC DNA]</scope>
</reference>
<dbReference type="PANTHER" id="PTHR43179">
    <property type="entry name" value="RHAMNOSYLTRANSFERASE WBBL"/>
    <property type="match status" value="1"/>
</dbReference>
<evidence type="ECO:0008006" key="7">
    <source>
        <dbReference type="Google" id="ProtNLM"/>
    </source>
</evidence>
<comment type="similarity">
    <text evidence="1">Belongs to the glycosyltransferase 2 family.</text>
</comment>
<dbReference type="GO" id="GO:0016757">
    <property type="term" value="F:glycosyltransferase activity"/>
    <property type="evidence" value="ECO:0007669"/>
    <property type="project" value="UniProtKB-KW"/>
</dbReference>
<dbReference type="Gene3D" id="3.90.550.10">
    <property type="entry name" value="Spore Coat Polysaccharide Biosynthesis Protein SpsA, Chain A"/>
    <property type="match status" value="1"/>
</dbReference>
<dbReference type="EMBL" id="LCDO01000001">
    <property type="protein sequence ID" value="KKS57623.1"/>
    <property type="molecule type" value="Genomic_DNA"/>
</dbReference>
<keyword evidence="4" id="KW-1133">Transmembrane helix</keyword>
<dbReference type="AlphaFoldDB" id="A0A0G1D6G6"/>
<protein>
    <recommendedName>
        <fullName evidence="7">Glycosyltransferase 2-like domain-containing protein</fullName>
    </recommendedName>
</protein>
<dbReference type="Pfam" id="PF13641">
    <property type="entry name" value="Glyco_tranf_2_3"/>
    <property type="match status" value="1"/>
</dbReference>
<evidence type="ECO:0000256" key="1">
    <source>
        <dbReference type="ARBA" id="ARBA00006739"/>
    </source>
</evidence>
<accession>A0A0G1D6G6</accession>
<evidence type="ECO:0000256" key="4">
    <source>
        <dbReference type="SAM" id="Phobius"/>
    </source>
</evidence>
<proteinExistence type="inferred from homology"/>
<evidence type="ECO:0000313" key="6">
    <source>
        <dbReference type="Proteomes" id="UP000034837"/>
    </source>
</evidence>
<dbReference type="PANTHER" id="PTHR43179:SF12">
    <property type="entry name" value="GALACTOFURANOSYLTRANSFERASE GLFT2"/>
    <property type="match status" value="1"/>
</dbReference>
<keyword evidence="4" id="KW-0812">Transmembrane</keyword>
<sequence length="363" mass="42067">MQPRVAIIYLSFHCEPYMDDVVSGLEKLTYPKDRVEFVIVDNPHPEYGSSVRYIEEQVMSKSGLSLPKITLLVQSENLGFAGGNNVGIKYALDNGFDYVVLHNNDAFVASNFLEPLVATMEADKKIGAAQSLLLLHPETDLINSAGNSMHYLGFGFCSDYRSKVSEVSLPTVKEIAYASGAALMMRGSLLKQFGGLDEDFFLYHEDLEYCYRLKAAGYKIVLVKDSIVYHKYQFGRSITKYFWMERNRYGVLLEFYKWPTLLLIAPMLILMELALVIFAFKGGWLEERKKVYRYWAQKVNWQKWLSKRKNIQNIRVISDRELTRDSVSAILFQEKSMENPILLYVGNPIMEIYWWVIRFVMFW</sequence>
<dbReference type="SUPFAM" id="SSF53448">
    <property type="entry name" value="Nucleotide-diphospho-sugar transferases"/>
    <property type="match status" value="1"/>
</dbReference>
<gene>
    <name evidence="5" type="ORF">UV20_C0001G0263</name>
</gene>
<organism evidence="5 6">
    <name type="scientific">Candidatus Magasanikbacteria bacterium GW2011_GWA2_42_32</name>
    <dbReference type="NCBI Taxonomy" id="1619039"/>
    <lineage>
        <taxon>Bacteria</taxon>
        <taxon>Candidatus Magasanikiibacteriota</taxon>
    </lineage>
</organism>
<evidence type="ECO:0000313" key="5">
    <source>
        <dbReference type="EMBL" id="KKS57623.1"/>
    </source>
</evidence>
<evidence type="ECO:0000256" key="3">
    <source>
        <dbReference type="ARBA" id="ARBA00022679"/>
    </source>
</evidence>
<evidence type="ECO:0000256" key="2">
    <source>
        <dbReference type="ARBA" id="ARBA00022676"/>
    </source>
</evidence>
<name>A0A0G1D6G6_9BACT</name>
<keyword evidence="4" id="KW-0472">Membrane</keyword>
<keyword evidence="3" id="KW-0808">Transferase</keyword>
<comment type="caution">
    <text evidence="5">The sequence shown here is derived from an EMBL/GenBank/DDBJ whole genome shotgun (WGS) entry which is preliminary data.</text>
</comment>